<dbReference type="GO" id="GO:0005886">
    <property type="term" value="C:plasma membrane"/>
    <property type="evidence" value="ECO:0007669"/>
    <property type="project" value="UniProtKB-SubCell"/>
</dbReference>
<keyword evidence="5" id="KW-1185">Reference proteome</keyword>
<keyword evidence="3" id="KW-0812">Transmembrane</keyword>
<keyword evidence="2 3" id="KW-0472">Membrane</keyword>
<feature type="transmembrane region" description="Helical" evidence="3">
    <location>
        <begin position="7"/>
        <end position="24"/>
    </location>
</feature>
<dbReference type="PANTHER" id="PTHR34295">
    <property type="entry name" value="BIOTIN TRANSPORTER BIOY"/>
    <property type="match status" value="1"/>
</dbReference>
<comment type="caution">
    <text evidence="4">The sequence shown here is derived from an EMBL/GenBank/DDBJ whole genome shotgun (WGS) entry which is preliminary data.</text>
</comment>
<dbReference type="PANTHER" id="PTHR34295:SF1">
    <property type="entry name" value="BIOTIN TRANSPORTER BIOY"/>
    <property type="match status" value="1"/>
</dbReference>
<keyword evidence="2" id="KW-0813">Transport</keyword>
<reference evidence="4 5" key="1">
    <citation type="submission" date="2011-08" db="EMBL/GenBank/DDBJ databases">
        <title>The Genome Sequence of Clostridium orbiscindens 1_3_50AFAA.</title>
        <authorList>
            <consortium name="The Broad Institute Genome Sequencing Platform"/>
            <person name="Earl A."/>
            <person name="Ward D."/>
            <person name="Feldgarden M."/>
            <person name="Gevers D."/>
            <person name="Daigneault M."/>
            <person name="Strauss J."/>
            <person name="Allen-Vercoe E."/>
            <person name="Young S.K."/>
            <person name="Zeng Q."/>
            <person name="Gargeya S."/>
            <person name="Fitzgerald M."/>
            <person name="Haas B."/>
            <person name="Abouelleil A."/>
            <person name="Alvarado L."/>
            <person name="Arachchi H.M."/>
            <person name="Berlin A."/>
            <person name="Brown A."/>
            <person name="Chapman S.B."/>
            <person name="Chen Z."/>
            <person name="Dunbar C."/>
            <person name="Freedman E."/>
            <person name="Gearin G."/>
            <person name="Gellesch M."/>
            <person name="Goldberg J."/>
            <person name="Griggs A."/>
            <person name="Gujja S."/>
            <person name="Heiman D."/>
            <person name="Howarth C."/>
            <person name="Larson L."/>
            <person name="Lui A."/>
            <person name="MacDonald P.J.P."/>
            <person name="Montmayeur A."/>
            <person name="Murphy C."/>
            <person name="Neiman D."/>
            <person name="Pearson M."/>
            <person name="Priest M."/>
            <person name="Roberts A."/>
            <person name="Saif S."/>
            <person name="Shea T."/>
            <person name="Shenoy N."/>
            <person name="Sisk P."/>
            <person name="Stolte C."/>
            <person name="Sykes S."/>
            <person name="Wortman J."/>
            <person name="Nusbaum C."/>
            <person name="Birren B."/>
        </authorList>
    </citation>
    <scope>NUCLEOTIDE SEQUENCE [LARGE SCALE GENOMIC DNA]</scope>
    <source>
        <strain evidence="4 5">1_3_50AFAA</strain>
    </source>
</reference>
<keyword evidence="3" id="KW-1133">Transmembrane helix</keyword>
<feature type="transmembrane region" description="Helical" evidence="3">
    <location>
        <begin position="142"/>
        <end position="166"/>
    </location>
</feature>
<dbReference type="HOGENOM" id="CLU_077931_3_0_9"/>
<dbReference type="PATRIC" id="fig|742738.3.peg.421"/>
<dbReference type="EMBL" id="ADLO01000013">
    <property type="protein sequence ID" value="KGF57154.1"/>
    <property type="molecule type" value="Genomic_DNA"/>
</dbReference>
<evidence type="ECO:0000256" key="1">
    <source>
        <dbReference type="ARBA" id="ARBA00010692"/>
    </source>
</evidence>
<evidence type="ECO:0000256" key="2">
    <source>
        <dbReference type="PIRNR" id="PIRNR016661"/>
    </source>
</evidence>
<comment type="subcellular location">
    <subcellularLocation>
        <location evidence="2">Cell membrane</location>
        <topology evidence="2">Multi-pass membrane protein</topology>
    </subcellularLocation>
</comment>
<feature type="transmembrane region" description="Helical" evidence="3">
    <location>
        <begin position="108"/>
        <end position="130"/>
    </location>
</feature>
<gene>
    <name evidence="4" type="ORF">HMPREF9460_00399</name>
</gene>
<dbReference type="GeneID" id="63971781"/>
<keyword evidence="2" id="KW-1003">Cell membrane</keyword>
<dbReference type="Proteomes" id="UP000029585">
    <property type="component" value="Unassembled WGS sequence"/>
</dbReference>
<organism evidence="4 5">
    <name type="scientific">Flavonifractor plautii 1_3_50AFAA</name>
    <dbReference type="NCBI Taxonomy" id="742738"/>
    <lineage>
        <taxon>Bacteria</taxon>
        <taxon>Bacillati</taxon>
        <taxon>Bacillota</taxon>
        <taxon>Clostridia</taxon>
        <taxon>Eubacteriales</taxon>
        <taxon>Oscillospiraceae</taxon>
        <taxon>Flavonifractor</taxon>
    </lineage>
</organism>
<dbReference type="InterPro" id="IPR003784">
    <property type="entry name" value="BioY"/>
</dbReference>
<dbReference type="PIRSF" id="PIRSF016661">
    <property type="entry name" value="BioY"/>
    <property type="match status" value="1"/>
</dbReference>
<accession>A0A096DHX4</accession>
<dbReference type="AlphaFoldDB" id="A0A096DHX4"/>
<feature type="transmembrane region" description="Helical" evidence="3">
    <location>
        <begin position="76"/>
        <end position="96"/>
    </location>
</feature>
<evidence type="ECO:0000256" key="3">
    <source>
        <dbReference type="SAM" id="Phobius"/>
    </source>
</evidence>
<comment type="similarity">
    <text evidence="1 2">Belongs to the BioY family.</text>
</comment>
<dbReference type="Pfam" id="PF02632">
    <property type="entry name" value="BioY"/>
    <property type="match status" value="1"/>
</dbReference>
<evidence type="ECO:0000313" key="4">
    <source>
        <dbReference type="EMBL" id="KGF57154.1"/>
    </source>
</evidence>
<protein>
    <recommendedName>
        <fullName evidence="2">Biotin transporter</fullName>
    </recommendedName>
</protein>
<dbReference type="GO" id="GO:0015225">
    <property type="term" value="F:biotin transmembrane transporter activity"/>
    <property type="evidence" value="ECO:0007669"/>
    <property type="project" value="UniProtKB-UniRule"/>
</dbReference>
<name>A0A096DHX4_FLAPL</name>
<proteinExistence type="inferred from homology"/>
<dbReference type="eggNOG" id="COG1268">
    <property type="taxonomic scope" value="Bacteria"/>
</dbReference>
<dbReference type="Gene3D" id="1.10.1760.20">
    <property type="match status" value="1"/>
</dbReference>
<evidence type="ECO:0000313" key="5">
    <source>
        <dbReference type="Proteomes" id="UP000029585"/>
    </source>
</evidence>
<dbReference type="RefSeq" id="WP_007493711.1">
    <property type="nucleotide sequence ID" value="NZ_KN174161.1"/>
</dbReference>
<sequence>MKTRELAYTGILAALIAVCSWISIPTAVPFTLQTFAVFLTLGLLGGRLGTLAVTVYLLLGAVGLPVFAGFHGGLGAFLGATGGYLVGFLFTALTMWGAERWLGKSAPVFLGSAVVGQILCYLFGSVWYYAVYTSSAGPVGMFTVLGWCVFPFLLPDAVKLALAWLLSRRLAPALRISRR</sequence>